<name>A0A3B0RQ07_9ZZZZ</name>
<dbReference type="SUPFAM" id="SSF46785">
    <property type="entry name" value="Winged helix' DNA-binding domain"/>
    <property type="match status" value="1"/>
</dbReference>
<sequence length="270" mass="29661">MNSQKRLRGRPKSFYDNSAQNRIQALDRALDVLNCLAEKSGMTLTEIAEKLDQSPATIYRVLATFEARQAVEMDPASQEWFIGPTSFRLGSAFLRRTGVVERARPLMRELMEETGETANLGTEVSGQVMFLSQVETHENIRAFFSPGTISPMHASGIGKALLAHAEQSVIDKYVAQENLASFTDKTISDKDGLRDELAKIKAQGYAFDNEEKNIGMRCIAAPVFNYYGEAVAGISISGPTIRLSLDRIDLVSKMVMKKAATLSKSLGLGS</sequence>
<dbReference type="Pfam" id="PF01614">
    <property type="entry name" value="IclR_C"/>
    <property type="match status" value="1"/>
</dbReference>
<dbReference type="InterPro" id="IPR050707">
    <property type="entry name" value="HTH_MetabolicPath_Reg"/>
</dbReference>
<dbReference type="SMART" id="SM00346">
    <property type="entry name" value="HTH_ICLR"/>
    <property type="match status" value="1"/>
</dbReference>
<evidence type="ECO:0000313" key="6">
    <source>
        <dbReference type="EMBL" id="VAV95400.1"/>
    </source>
</evidence>
<feature type="domain" description="IclR-ED" evidence="5">
    <location>
        <begin position="85"/>
        <end position="268"/>
    </location>
</feature>
<organism evidence="6">
    <name type="scientific">hydrothermal vent metagenome</name>
    <dbReference type="NCBI Taxonomy" id="652676"/>
    <lineage>
        <taxon>unclassified sequences</taxon>
        <taxon>metagenomes</taxon>
        <taxon>ecological metagenomes</taxon>
    </lineage>
</organism>
<dbReference type="SUPFAM" id="SSF55781">
    <property type="entry name" value="GAF domain-like"/>
    <property type="match status" value="1"/>
</dbReference>
<dbReference type="Gene3D" id="1.10.10.10">
    <property type="entry name" value="Winged helix-like DNA-binding domain superfamily/Winged helix DNA-binding domain"/>
    <property type="match status" value="1"/>
</dbReference>
<dbReference type="PANTHER" id="PTHR30136:SF24">
    <property type="entry name" value="HTH-TYPE TRANSCRIPTIONAL REPRESSOR ALLR"/>
    <property type="match status" value="1"/>
</dbReference>
<protein>
    <submittedName>
        <fullName evidence="6">Transcriptional regulator, IclR family</fullName>
    </submittedName>
</protein>
<dbReference type="Pfam" id="PF09339">
    <property type="entry name" value="HTH_IclR"/>
    <property type="match status" value="1"/>
</dbReference>
<dbReference type="InterPro" id="IPR054844">
    <property type="entry name" value="TransRegBhcR"/>
</dbReference>
<dbReference type="InterPro" id="IPR036390">
    <property type="entry name" value="WH_DNA-bd_sf"/>
</dbReference>
<dbReference type="InterPro" id="IPR005471">
    <property type="entry name" value="Tscrpt_reg_IclR_N"/>
</dbReference>
<dbReference type="GO" id="GO:0045892">
    <property type="term" value="P:negative regulation of DNA-templated transcription"/>
    <property type="evidence" value="ECO:0007669"/>
    <property type="project" value="TreeGrafter"/>
</dbReference>
<dbReference type="NCBIfam" id="NF045644">
    <property type="entry name" value="TransRegBhcR"/>
    <property type="match status" value="1"/>
</dbReference>
<dbReference type="PROSITE" id="PS51078">
    <property type="entry name" value="ICLR_ED"/>
    <property type="match status" value="1"/>
</dbReference>
<evidence type="ECO:0000256" key="2">
    <source>
        <dbReference type="ARBA" id="ARBA00023125"/>
    </source>
</evidence>
<evidence type="ECO:0000256" key="1">
    <source>
        <dbReference type="ARBA" id="ARBA00023015"/>
    </source>
</evidence>
<dbReference type="PROSITE" id="PS51077">
    <property type="entry name" value="HTH_ICLR"/>
    <property type="match status" value="1"/>
</dbReference>
<keyword evidence="2" id="KW-0238">DNA-binding</keyword>
<evidence type="ECO:0000256" key="3">
    <source>
        <dbReference type="ARBA" id="ARBA00023163"/>
    </source>
</evidence>
<dbReference type="AlphaFoldDB" id="A0A3B0RQ07"/>
<gene>
    <name evidence="6" type="ORF">MNBD_ALPHA08-1434</name>
</gene>
<feature type="domain" description="HTH iclR-type" evidence="4">
    <location>
        <begin position="23"/>
        <end position="84"/>
    </location>
</feature>
<dbReference type="Gene3D" id="3.30.450.40">
    <property type="match status" value="1"/>
</dbReference>
<reference evidence="6" key="1">
    <citation type="submission" date="2018-06" db="EMBL/GenBank/DDBJ databases">
        <authorList>
            <person name="Zhirakovskaya E."/>
        </authorList>
    </citation>
    <scope>NUCLEOTIDE SEQUENCE</scope>
</reference>
<keyword evidence="1" id="KW-0805">Transcription regulation</keyword>
<dbReference type="PANTHER" id="PTHR30136">
    <property type="entry name" value="HELIX-TURN-HELIX TRANSCRIPTIONAL REGULATOR, ICLR FAMILY"/>
    <property type="match status" value="1"/>
</dbReference>
<accession>A0A3B0RQ07</accession>
<dbReference type="InterPro" id="IPR014757">
    <property type="entry name" value="Tscrpt_reg_IclR_C"/>
</dbReference>
<dbReference type="InterPro" id="IPR029016">
    <property type="entry name" value="GAF-like_dom_sf"/>
</dbReference>
<proteinExistence type="predicted"/>
<dbReference type="InterPro" id="IPR036388">
    <property type="entry name" value="WH-like_DNA-bd_sf"/>
</dbReference>
<keyword evidence="3" id="KW-0804">Transcription</keyword>
<evidence type="ECO:0000259" key="4">
    <source>
        <dbReference type="PROSITE" id="PS51077"/>
    </source>
</evidence>
<dbReference type="GO" id="GO:0003700">
    <property type="term" value="F:DNA-binding transcription factor activity"/>
    <property type="evidence" value="ECO:0007669"/>
    <property type="project" value="TreeGrafter"/>
</dbReference>
<dbReference type="EMBL" id="UOEC01000128">
    <property type="protein sequence ID" value="VAV95400.1"/>
    <property type="molecule type" value="Genomic_DNA"/>
</dbReference>
<dbReference type="GO" id="GO:0003677">
    <property type="term" value="F:DNA binding"/>
    <property type="evidence" value="ECO:0007669"/>
    <property type="project" value="UniProtKB-KW"/>
</dbReference>
<evidence type="ECO:0000259" key="5">
    <source>
        <dbReference type="PROSITE" id="PS51078"/>
    </source>
</evidence>